<dbReference type="EMBL" id="CH473955">
    <property type="protein sequence ID" value="EDM10348.1"/>
    <property type="molecule type" value="Genomic_DNA"/>
</dbReference>
<name>A6I5P0_RAT</name>
<proteinExistence type="predicted"/>
<gene>
    <name evidence="1" type="ORF">rCG_44790</name>
</gene>
<evidence type="ECO:0000313" key="2">
    <source>
        <dbReference type="Proteomes" id="UP000234681"/>
    </source>
</evidence>
<dbReference type="AlphaFoldDB" id="A6I5P0"/>
<protein>
    <submittedName>
        <fullName evidence="1">RCG44790</fullName>
    </submittedName>
</protein>
<sequence length="16" mass="1765">MAVECHMPHLPSVRGT</sequence>
<dbReference type="Proteomes" id="UP000234681">
    <property type="component" value="Chromosome 2"/>
</dbReference>
<feature type="non-terminal residue" evidence="1">
    <location>
        <position position="16"/>
    </location>
</feature>
<evidence type="ECO:0000313" key="1">
    <source>
        <dbReference type="EMBL" id="EDM10348.1"/>
    </source>
</evidence>
<reference evidence="2" key="1">
    <citation type="submission" date="2005-09" db="EMBL/GenBank/DDBJ databases">
        <authorList>
            <person name="Mural R.J."/>
            <person name="Li P.W."/>
            <person name="Adams M.D."/>
            <person name="Amanatides P.G."/>
            <person name="Baden-Tillson H."/>
            <person name="Barnstead M."/>
            <person name="Chin S.H."/>
            <person name="Dew I."/>
            <person name="Evans C.A."/>
            <person name="Ferriera S."/>
            <person name="Flanigan M."/>
            <person name="Fosler C."/>
            <person name="Glodek A."/>
            <person name="Gu Z."/>
            <person name="Holt R.A."/>
            <person name="Jennings D."/>
            <person name="Kraft C.L."/>
            <person name="Lu F."/>
            <person name="Nguyen T."/>
            <person name="Nusskern D.R."/>
            <person name="Pfannkoch C.M."/>
            <person name="Sitter C."/>
            <person name="Sutton G.G."/>
            <person name="Venter J.C."/>
            <person name="Wang Z."/>
            <person name="Woodage T."/>
            <person name="Zheng X.H."/>
            <person name="Zhong F."/>
        </authorList>
    </citation>
    <scope>NUCLEOTIDE SEQUENCE [LARGE SCALE GENOMIC DNA]</scope>
    <source>
        <strain>BN</strain>
        <strain evidence="2">Sprague-Dawley</strain>
    </source>
</reference>
<organism evidence="1 2">
    <name type="scientific">Rattus norvegicus</name>
    <name type="common">Rat</name>
    <dbReference type="NCBI Taxonomy" id="10116"/>
    <lineage>
        <taxon>Eukaryota</taxon>
        <taxon>Metazoa</taxon>
        <taxon>Chordata</taxon>
        <taxon>Craniata</taxon>
        <taxon>Vertebrata</taxon>
        <taxon>Euteleostomi</taxon>
        <taxon>Mammalia</taxon>
        <taxon>Eutheria</taxon>
        <taxon>Euarchontoglires</taxon>
        <taxon>Glires</taxon>
        <taxon>Rodentia</taxon>
        <taxon>Myomorpha</taxon>
        <taxon>Muroidea</taxon>
        <taxon>Muridae</taxon>
        <taxon>Murinae</taxon>
        <taxon>Rattus</taxon>
    </lineage>
</organism>
<accession>A6I5P0</accession>